<reference evidence="1" key="1">
    <citation type="journal article" date="2021" name="New Phytol.">
        <title>Evolutionary innovations through gain and loss of genes in the ectomycorrhizal Boletales.</title>
        <authorList>
            <person name="Wu G."/>
            <person name="Miyauchi S."/>
            <person name="Morin E."/>
            <person name="Kuo A."/>
            <person name="Drula E."/>
            <person name="Varga T."/>
            <person name="Kohler A."/>
            <person name="Feng B."/>
            <person name="Cao Y."/>
            <person name="Lipzen A."/>
            <person name="Daum C."/>
            <person name="Hundley H."/>
            <person name="Pangilinan J."/>
            <person name="Johnson J."/>
            <person name="Barry K."/>
            <person name="LaButti K."/>
            <person name="Ng V."/>
            <person name="Ahrendt S."/>
            <person name="Min B."/>
            <person name="Choi I.G."/>
            <person name="Park H."/>
            <person name="Plett J.M."/>
            <person name="Magnuson J."/>
            <person name="Spatafora J.W."/>
            <person name="Nagy L.G."/>
            <person name="Henrissat B."/>
            <person name="Grigoriev I.V."/>
            <person name="Yang Z.L."/>
            <person name="Xu J."/>
            <person name="Martin F.M."/>
        </authorList>
    </citation>
    <scope>NUCLEOTIDE SEQUENCE</scope>
    <source>
        <strain evidence="1">ATCC 28755</strain>
    </source>
</reference>
<protein>
    <submittedName>
        <fullName evidence="1">Uncharacterized protein</fullName>
    </submittedName>
</protein>
<accession>A0ACB8A3V0</accession>
<proteinExistence type="predicted"/>
<dbReference type="EMBL" id="MU267876">
    <property type="protein sequence ID" value="KAH7907733.1"/>
    <property type="molecule type" value="Genomic_DNA"/>
</dbReference>
<name>A0ACB8A3V0_9AGAM</name>
<keyword evidence="2" id="KW-1185">Reference proteome</keyword>
<sequence length="285" mass="31585">MKCSSRKFVDLVFKASSKWANWDPPYPIECGHFGIINPETGQLEIYGNIYDESFKKDLRPDLARMLSENPPIKGEVENDFIITTAGVSIKGLDVSPEVGIAGVLNISLALQLQFPENKRAASLTMHKPRQTFIPPNTLLEPLFKVEQLKGKCLVTRTLCCPAYSLFLSNKSGEELSLALVADSPLTVAPGVTAGGKVSTTWKTNIQAEYHRNASSKTGNYSFTPLFDLRRKASSWNRILRDSPAPEPAGDDLWTDVQLPWSSLDEDGEEVFHDEVCASIRSHDID</sequence>
<gene>
    <name evidence="1" type="ORF">BJ138DRAFT_1014043</name>
</gene>
<evidence type="ECO:0000313" key="2">
    <source>
        <dbReference type="Proteomes" id="UP000790377"/>
    </source>
</evidence>
<dbReference type="Proteomes" id="UP000790377">
    <property type="component" value="Unassembled WGS sequence"/>
</dbReference>
<comment type="caution">
    <text evidence="1">The sequence shown here is derived from an EMBL/GenBank/DDBJ whole genome shotgun (WGS) entry which is preliminary data.</text>
</comment>
<evidence type="ECO:0000313" key="1">
    <source>
        <dbReference type="EMBL" id="KAH7907733.1"/>
    </source>
</evidence>
<organism evidence="1 2">
    <name type="scientific">Hygrophoropsis aurantiaca</name>
    <dbReference type="NCBI Taxonomy" id="72124"/>
    <lineage>
        <taxon>Eukaryota</taxon>
        <taxon>Fungi</taxon>
        <taxon>Dikarya</taxon>
        <taxon>Basidiomycota</taxon>
        <taxon>Agaricomycotina</taxon>
        <taxon>Agaricomycetes</taxon>
        <taxon>Agaricomycetidae</taxon>
        <taxon>Boletales</taxon>
        <taxon>Coniophorineae</taxon>
        <taxon>Hygrophoropsidaceae</taxon>
        <taxon>Hygrophoropsis</taxon>
    </lineage>
</organism>